<dbReference type="EMBL" id="OZ034814">
    <property type="protein sequence ID" value="CAL1358438.1"/>
    <property type="molecule type" value="Genomic_DNA"/>
</dbReference>
<organism evidence="2 3">
    <name type="scientific">Linum trigynum</name>
    <dbReference type="NCBI Taxonomy" id="586398"/>
    <lineage>
        <taxon>Eukaryota</taxon>
        <taxon>Viridiplantae</taxon>
        <taxon>Streptophyta</taxon>
        <taxon>Embryophyta</taxon>
        <taxon>Tracheophyta</taxon>
        <taxon>Spermatophyta</taxon>
        <taxon>Magnoliopsida</taxon>
        <taxon>eudicotyledons</taxon>
        <taxon>Gunneridae</taxon>
        <taxon>Pentapetalae</taxon>
        <taxon>rosids</taxon>
        <taxon>fabids</taxon>
        <taxon>Malpighiales</taxon>
        <taxon>Linaceae</taxon>
        <taxon>Linum</taxon>
    </lineage>
</organism>
<gene>
    <name evidence="2" type="ORF">LTRI10_LOCUS5993</name>
</gene>
<evidence type="ECO:0000313" key="3">
    <source>
        <dbReference type="Proteomes" id="UP001497516"/>
    </source>
</evidence>
<name>A0AAV2CPH6_9ROSI</name>
<feature type="region of interest" description="Disordered" evidence="1">
    <location>
        <begin position="38"/>
        <end position="73"/>
    </location>
</feature>
<protein>
    <submittedName>
        <fullName evidence="2">Uncharacterized protein</fullName>
    </submittedName>
</protein>
<dbReference type="Proteomes" id="UP001497516">
    <property type="component" value="Chromosome 10"/>
</dbReference>
<feature type="compositionally biased region" description="Basic and acidic residues" evidence="1">
    <location>
        <begin position="47"/>
        <end position="64"/>
    </location>
</feature>
<dbReference type="AlphaFoldDB" id="A0AAV2CPH6"/>
<evidence type="ECO:0000313" key="2">
    <source>
        <dbReference type="EMBL" id="CAL1358438.1"/>
    </source>
</evidence>
<proteinExistence type="predicted"/>
<keyword evidence="3" id="KW-1185">Reference proteome</keyword>
<accession>A0AAV2CPH6</accession>
<sequence length="73" mass="8170">MCIDNVNQVLHFRSPETQLNDVGETPFIISAGDESSLYGGGALRDSPVNKKTSETRHRSLDREQKGKRRLSIL</sequence>
<evidence type="ECO:0000256" key="1">
    <source>
        <dbReference type="SAM" id="MobiDB-lite"/>
    </source>
</evidence>
<reference evidence="2 3" key="1">
    <citation type="submission" date="2024-04" db="EMBL/GenBank/DDBJ databases">
        <authorList>
            <person name="Fracassetti M."/>
        </authorList>
    </citation>
    <scope>NUCLEOTIDE SEQUENCE [LARGE SCALE GENOMIC DNA]</scope>
</reference>